<gene>
    <name evidence="3" type="ORF">EHQ30_07015</name>
</gene>
<keyword evidence="4" id="KW-1185">Reference proteome</keyword>
<evidence type="ECO:0000313" key="3">
    <source>
        <dbReference type="EMBL" id="TGK96348.1"/>
    </source>
</evidence>
<sequence>MTSAKLLTATLQNSQKFFLQFGGQGSPYLKELVKLYAEPELKEFFETSFKTIGEIAARDGKSPLLNEGFDFKSWIENPDAAPSEDYLARAPISVPGIFMTQIANYVLVSKRGYPTAELIAATGAMSGHSQGVIASALVGLGKDGDDFLKTYADFLKFIFYLGFNGQKVYPNFVVSEEVVKENEANGDKNPAPMVAVIGYTKDELEERVKKTNDSLGLKGQDTVFISLYNTPDSMILSALPSSLLAFRKQWKAEMDEKKFKFVYLKTTAPFHCPFMETSLDKFNAEDASVVPFPYTGADLKVPVYSIYDGHNLQKDGNLRDILFKMVLIEPLYWDLAIAPIFNDSAINTIIDFGPSVVSQRLTGGHLKAKNIEKQSLCASNAKELKVILEA</sequence>
<dbReference type="EMBL" id="RQFP01000001">
    <property type="protein sequence ID" value="TGK96348.1"/>
    <property type="molecule type" value="Genomic_DNA"/>
</dbReference>
<evidence type="ECO:0000256" key="1">
    <source>
        <dbReference type="ARBA" id="ARBA00022679"/>
    </source>
</evidence>
<dbReference type="InterPro" id="IPR032088">
    <property type="entry name" value="SAT"/>
</dbReference>
<dbReference type="PANTHER" id="PTHR10982:SF21">
    <property type="entry name" value="FATTY ACID SYNTHASE SUBUNIT BETA"/>
    <property type="match status" value="1"/>
</dbReference>
<dbReference type="PANTHER" id="PTHR10982">
    <property type="entry name" value="MALONYL COA-ACYL CARRIER PROTEIN TRANSACYLASE"/>
    <property type="match status" value="1"/>
</dbReference>
<comment type="caution">
    <text evidence="3">The sequence shown here is derived from an EMBL/GenBank/DDBJ whole genome shotgun (WGS) entry which is preliminary data.</text>
</comment>
<dbReference type="AlphaFoldDB" id="A0A2M9Y3Z6"/>
<accession>A0A2M9Y3Z6</accession>
<evidence type="ECO:0000313" key="4">
    <source>
        <dbReference type="Proteomes" id="UP000297891"/>
    </source>
</evidence>
<dbReference type="GO" id="GO:0016740">
    <property type="term" value="F:transferase activity"/>
    <property type="evidence" value="ECO:0007669"/>
    <property type="project" value="UniProtKB-KW"/>
</dbReference>
<dbReference type="InterPro" id="IPR001227">
    <property type="entry name" value="Ac_transferase_dom_sf"/>
</dbReference>
<dbReference type="Proteomes" id="UP000297891">
    <property type="component" value="Unassembled WGS sequence"/>
</dbReference>
<name>A0A2M9Y3Z6_9LEPT</name>
<evidence type="ECO:0000259" key="2">
    <source>
        <dbReference type="Pfam" id="PF16073"/>
    </source>
</evidence>
<dbReference type="Gene3D" id="3.40.366.10">
    <property type="entry name" value="Malonyl-Coenzyme A Acyl Carrier Protein, domain 2"/>
    <property type="match status" value="2"/>
</dbReference>
<organism evidence="3 4">
    <name type="scientific">Leptospira brenneri</name>
    <dbReference type="NCBI Taxonomy" id="2023182"/>
    <lineage>
        <taxon>Bacteria</taxon>
        <taxon>Pseudomonadati</taxon>
        <taxon>Spirochaetota</taxon>
        <taxon>Spirochaetia</taxon>
        <taxon>Leptospirales</taxon>
        <taxon>Leptospiraceae</taxon>
        <taxon>Leptospira</taxon>
    </lineage>
</organism>
<dbReference type="InterPro" id="IPR016035">
    <property type="entry name" value="Acyl_Trfase/lysoPLipase"/>
</dbReference>
<dbReference type="RefSeq" id="WP_100789534.1">
    <property type="nucleotide sequence ID" value="NZ_NPDQ01000002.1"/>
</dbReference>
<dbReference type="OrthoDB" id="335682at2"/>
<dbReference type="InterPro" id="IPR050830">
    <property type="entry name" value="Fungal_FAS"/>
</dbReference>
<protein>
    <submittedName>
        <fullName evidence="3">ACP S-malonyltransferase</fullName>
    </submittedName>
</protein>
<dbReference type="Pfam" id="PF16073">
    <property type="entry name" value="SAT"/>
    <property type="match status" value="1"/>
</dbReference>
<feature type="domain" description="Starter acyltransferase (SAT)" evidence="2">
    <location>
        <begin position="19"/>
        <end position="271"/>
    </location>
</feature>
<dbReference type="SUPFAM" id="SSF52151">
    <property type="entry name" value="FabD/lysophospholipase-like"/>
    <property type="match status" value="1"/>
</dbReference>
<keyword evidence="1 3" id="KW-0808">Transferase</keyword>
<reference evidence="3" key="1">
    <citation type="journal article" date="2019" name="PLoS Negl. Trop. Dis.">
        <title>Revisiting the worldwide diversity of Leptospira species in the environment.</title>
        <authorList>
            <person name="Vincent A.T."/>
            <person name="Schiettekatte O."/>
            <person name="Bourhy P."/>
            <person name="Veyrier F.J."/>
            <person name="Picardeau M."/>
        </authorList>
    </citation>
    <scope>NUCLEOTIDE SEQUENCE [LARGE SCALE GENOMIC DNA]</scope>
    <source>
        <strain evidence="3">201800277</strain>
    </source>
</reference>
<proteinExistence type="predicted"/>